<dbReference type="InParanoid" id="A0A419QH03"/>
<reference evidence="1 2" key="2">
    <citation type="journal article" date="2021" name="Genomics">
        <title>High-quality reference genome for Clonorchis sinensis.</title>
        <authorList>
            <person name="Young N.D."/>
            <person name="Stroehlein A.J."/>
            <person name="Kinkar L."/>
            <person name="Wang T."/>
            <person name="Sohn W.M."/>
            <person name="Chang B.C.H."/>
            <person name="Kaur P."/>
            <person name="Weisz D."/>
            <person name="Dudchenko O."/>
            <person name="Aiden E.L."/>
            <person name="Korhonen P.K."/>
            <person name="Gasser R.B."/>
        </authorList>
    </citation>
    <scope>NUCLEOTIDE SEQUENCE [LARGE SCALE GENOMIC DNA]</scope>
    <source>
        <strain evidence="1">Cs-k2</strain>
    </source>
</reference>
<dbReference type="AlphaFoldDB" id="A0A419QH03"/>
<keyword evidence="2" id="KW-1185">Reference proteome</keyword>
<sequence>MHSAVVTVWRLAVMQPEGSTRVRILPGCPSLDRGSRVAEVGFEPRIFRSVNSRSKHLSISPVILITLHDVAYLGYLSYLLGPCPCSALTRQLGTEIVLQLNSYPNGAGCGASLVESIGTDFLRARVTYGTWHILKVVPMKREGDGKTSATEFAANGFYTLLPRYYLIAPGSFLPSPGLCEKGCSRKSVNCHTEHATNPVQPAVRDQFICLGRVDSFKNRLTWFGIAGMCFHQSCAVL</sequence>
<gene>
    <name evidence="1" type="ORF">CSKR_105094</name>
</gene>
<proteinExistence type="predicted"/>
<organism evidence="1 2">
    <name type="scientific">Clonorchis sinensis</name>
    <name type="common">Chinese liver fluke</name>
    <dbReference type="NCBI Taxonomy" id="79923"/>
    <lineage>
        <taxon>Eukaryota</taxon>
        <taxon>Metazoa</taxon>
        <taxon>Spiralia</taxon>
        <taxon>Lophotrochozoa</taxon>
        <taxon>Platyhelminthes</taxon>
        <taxon>Trematoda</taxon>
        <taxon>Digenea</taxon>
        <taxon>Opisthorchiida</taxon>
        <taxon>Opisthorchiata</taxon>
        <taxon>Opisthorchiidae</taxon>
        <taxon>Clonorchis</taxon>
    </lineage>
</organism>
<reference evidence="1 2" key="1">
    <citation type="journal article" date="2018" name="Biotechnol. Adv.">
        <title>Improved genomic resources and new bioinformatic workflow for the carcinogenic parasite Clonorchis sinensis: Biotechnological implications.</title>
        <authorList>
            <person name="Wang D."/>
            <person name="Korhonen P.K."/>
            <person name="Gasser R.B."/>
            <person name="Young N.D."/>
        </authorList>
    </citation>
    <scope>NUCLEOTIDE SEQUENCE [LARGE SCALE GENOMIC DNA]</scope>
    <source>
        <strain evidence="1">Cs-k2</strain>
    </source>
</reference>
<evidence type="ECO:0000313" key="2">
    <source>
        <dbReference type="Proteomes" id="UP000286415"/>
    </source>
</evidence>
<name>A0A419QH03_CLOSI</name>
<comment type="caution">
    <text evidence="1">The sequence shown here is derived from an EMBL/GenBank/DDBJ whole genome shotgun (WGS) entry which is preliminary data.</text>
</comment>
<evidence type="ECO:0000313" key="1">
    <source>
        <dbReference type="EMBL" id="KAG5450433.1"/>
    </source>
</evidence>
<accession>A0A419QH03</accession>
<protein>
    <submittedName>
        <fullName evidence="1">Uncharacterized protein</fullName>
    </submittedName>
</protein>
<dbReference type="EMBL" id="NIRI02000042">
    <property type="protein sequence ID" value="KAG5450433.1"/>
    <property type="molecule type" value="Genomic_DNA"/>
</dbReference>
<dbReference type="Proteomes" id="UP000286415">
    <property type="component" value="Unassembled WGS sequence"/>
</dbReference>